<evidence type="ECO:0000313" key="3">
    <source>
        <dbReference type="Proteomes" id="UP000001555"/>
    </source>
</evidence>
<organism>
    <name type="scientific">Ixodes scapularis</name>
    <name type="common">Black-legged tick</name>
    <name type="synonym">Deer tick</name>
    <dbReference type="NCBI Taxonomy" id="6945"/>
    <lineage>
        <taxon>Eukaryota</taxon>
        <taxon>Metazoa</taxon>
        <taxon>Ecdysozoa</taxon>
        <taxon>Arthropoda</taxon>
        <taxon>Chelicerata</taxon>
        <taxon>Arachnida</taxon>
        <taxon>Acari</taxon>
        <taxon>Parasitiformes</taxon>
        <taxon>Ixodida</taxon>
        <taxon>Ixodoidea</taxon>
        <taxon>Ixodidae</taxon>
        <taxon>Ixodinae</taxon>
        <taxon>Ixodes</taxon>
    </lineage>
</organism>
<reference evidence="1 3" key="1">
    <citation type="submission" date="2008-03" db="EMBL/GenBank/DDBJ databases">
        <title>Annotation of Ixodes scapularis.</title>
        <authorList>
            <consortium name="Ixodes scapularis Genome Project Consortium"/>
            <person name="Caler E."/>
            <person name="Hannick L.I."/>
            <person name="Bidwell S."/>
            <person name="Joardar V."/>
            <person name="Thiagarajan M."/>
            <person name="Amedeo P."/>
            <person name="Galinsky K.J."/>
            <person name="Schobel S."/>
            <person name="Inman J."/>
            <person name="Hostetler J."/>
            <person name="Miller J."/>
            <person name="Hammond M."/>
            <person name="Megy K."/>
            <person name="Lawson D."/>
            <person name="Kodira C."/>
            <person name="Sutton G."/>
            <person name="Meyer J."/>
            <person name="Hill C.A."/>
            <person name="Birren B."/>
            <person name="Nene V."/>
            <person name="Collins F."/>
            <person name="Alarcon-Chaidez F."/>
            <person name="Wikel S."/>
            <person name="Strausberg R."/>
        </authorList>
    </citation>
    <scope>NUCLEOTIDE SEQUENCE [LARGE SCALE GENOMIC DNA]</scope>
    <source>
        <strain evidence="3">Wikel</strain>
        <strain evidence="1">Wikel colony</strain>
    </source>
</reference>
<name>B7PEP6_IXOSC</name>
<dbReference type="VEuPathDB" id="VectorBase:ISCI018408"/>
<dbReference type="EMBL" id="ABJB010305084">
    <property type="status" value="NOT_ANNOTATED_CDS"/>
    <property type="molecule type" value="Genomic_DNA"/>
</dbReference>
<gene>
    <name evidence="1" type="ORF">IscW_ISCW018408</name>
</gene>
<dbReference type="EMBL" id="ABJB010161671">
    <property type="status" value="NOT_ANNOTATED_CDS"/>
    <property type="molecule type" value="Genomic_DNA"/>
</dbReference>
<dbReference type="EMBL" id="DS696661">
    <property type="protein sequence ID" value="EEC05068.1"/>
    <property type="molecule type" value="Genomic_DNA"/>
</dbReference>
<dbReference type="Proteomes" id="UP000001555">
    <property type="component" value="Unassembled WGS sequence"/>
</dbReference>
<accession>B7PEP6</accession>
<dbReference type="PaxDb" id="6945-B7PEP6"/>
<dbReference type="HOGENOM" id="CLU_2852159_0_0_1"/>
<sequence>MLRYWEFIKYATQSGFDPRLCYGDITLRFLYKGEYKVKGATQEQGQHVRIMADPSVDIMGLESIG</sequence>
<dbReference type="InParanoid" id="B7PEP6"/>
<dbReference type="AlphaFoldDB" id="B7PEP6"/>
<reference evidence="2" key="2">
    <citation type="submission" date="2020-05" db="UniProtKB">
        <authorList>
            <consortium name="EnsemblMetazoa"/>
        </authorList>
    </citation>
    <scope>IDENTIFICATION</scope>
    <source>
        <strain evidence="2">wikel</strain>
    </source>
</reference>
<protein>
    <submittedName>
        <fullName evidence="1 2">Uncharacterized protein</fullName>
    </submittedName>
</protein>
<proteinExistence type="predicted"/>
<dbReference type="VEuPathDB" id="VectorBase:ISCP_000305"/>
<evidence type="ECO:0000313" key="2">
    <source>
        <dbReference type="EnsemblMetazoa" id="ISCW018408-PA"/>
    </source>
</evidence>
<evidence type="ECO:0000313" key="1">
    <source>
        <dbReference type="EMBL" id="EEC05068.1"/>
    </source>
</evidence>
<dbReference type="EnsemblMetazoa" id="ISCW018408-RA">
    <property type="protein sequence ID" value="ISCW018408-PA"/>
    <property type="gene ID" value="ISCW018408"/>
</dbReference>
<dbReference type="OrthoDB" id="10004596at2759"/>
<keyword evidence="3" id="KW-1185">Reference proteome</keyword>
<dbReference type="VEuPathDB" id="VectorBase:ISCW018408"/>